<organism evidence="1 2">
    <name type="scientific">Athelia psychrophila</name>
    <dbReference type="NCBI Taxonomy" id="1759441"/>
    <lineage>
        <taxon>Eukaryota</taxon>
        <taxon>Fungi</taxon>
        <taxon>Dikarya</taxon>
        <taxon>Basidiomycota</taxon>
        <taxon>Agaricomycotina</taxon>
        <taxon>Agaricomycetes</taxon>
        <taxon>Agaricomycetidae</taxon>
        <taxon>Atheliales</taxon>
        <taxon>Atheliaceae</taxon>
        <taxon>Athelia</taxon>
    </lineage>
</organism>
<dbReference type="Proteomes" id="UP000076532">
    <property type="component" value="Unassembled WGS sequence"/>
</dbReference>
<dbReference type="EMBL" id="KV417616">
    <property type="protein sequence ID" value="KZP14535.1"/>
    <property type="molecule type" value="Genomic_DNA"/>
</dbReference>
<proteinExistence type="predicted"/>
<evidence type="ECO:0000313" key="2">
    <source>
        <dbReference type="Proteomes" id="UP000076532"/>
    </source>
</evidence>
<evidence type="ECO:0000313" key="1">
    <source>
        <dbReference type="EMBL" id="KZP14535.1"/>
    </source>
</evidence>
<accession>A0A166DBQ2</accession>
<keyword evidence="2" id="KW-1185">Reference proteome</keyword>
<protein>
    <submittedName>
        <fullName evidence="1">Uncharacterized protein</fullName>
    </submittedName>
</protein>
<name>A0A166DBQ2_9AGAM</name>
<dbReference type="AlphaFoldDB" id="A0A166DBQ2"/>
<gene>
    <name evidence="1" type="ORF">FIBSPDRAFT_896540</name>
</gene>
<sequence>MPIFLGLSDSSVRGFVSITTISGRCLLSPAHSSTYLPLWAQCRPQQDLAPLPVHNPAHLSRNFTHHTHAICHWTMRRVYFMLHNPNHNNGVLAKPYALFDHAYYTFSSRLWATLGTPEQLRVHHRDGALPHLPTFATPSTLIITLVQMRIAMMVGNLGLHATTTTSSRTATIPRTTCATSATTPPRPSGSMRRFWRMEHVHDGSGTTERERVDVWKVTWVRSVPRRALALFKAAPRSQHFTARRTAVSAVCPNYAYGFN</sequence>
<reference evidence="1 2" key="1">
    <citation type="journal article" date="2016" name="Mol. Biol. Evol.">
        <title>Comparative Genomics of Early-Diverging Mushroom-Forming Fungi Provides Insights into the Origins of Lignocellulose Decay Capabilities.</title>
        <authorList>
            <person name="Nagy L.G."/>
            <person name="Riley R."/>
            <person name="Tritt A."/>
            <person name="Adam C."/>
            <person name="Daum C."/>
            <person name="Floudas D."/>
            <person name="Sun H."/>
            <person name="Yadav J.S."/>
            <person name="Pangilinan J."/>
            <person name="Larsson K.H."/>
            <person name="Matsuura K."/>
            <person name="Barry K."/>
            <person name="Labutti K."/>
            <person name="Kuo R."/>
            <person name="Ohm R.A."/>
            <person name="Bhattacharya S.S."/>
            <person name="Shirouzu T."/>
            <person name="Yoshinaga Y."/>
            <person name="Martin F.M."/>
            <person name="Grigoriev I.V."/>
            <person name="Hibbett D.S."/>
        </authorList>
    </citation>
    <scope>NUCLEOTIDE SEQUENCE [LARGE SCALE GENOMIC DNA]</scope>
    <source>
        <strain evidence="1 2">CBS 109695</strain>
    </source>
</reference>